<gene>
    <name evidence="1" type="ORF">NC653_021175</name>
</gene>
<name>A0AAD6QDH9_9ROSI</name>
<reference evidence="1" key="1">
    <citation type="journal article" date="2023" name="Mol. Ecol. Resour.">
        <title>Chromosome-level genome assembly of a triploid poplar Populus alba 'Berolinensis'.</title>
        <authorList>
            <person name="Chen S."/>
            <person name="Yu Y."/>
            <person name="Wang X."/>
            <person name="Wang S."/>
            <person name="Zhang T."/>
            <person name="Zhou Y."/>
            <person name="He R."/>
            <person name="Meng N."/>
            <person name="Wang Y."/>
            <person name="Liu W."/>
            <person name="Liu Z."/>
            <person name="Liu J."/>
            <person name="Guo Q."/>
            <person name="Huang H."/>
            <person name="Sederoff R.R."/>
            <person name="Wang G."/>
            <person name="Qu G."/>
            <person name="Chen S."/>
        </authorList>
    </citation>
    <scope>NUCLEOTIDE SEQUENCE</scope>
    <source>
        <strain evidence="1">SC-2020</strain>
    </source>
</reference>
<dbReference type="AlphaFoldDB" id="A0AAD6QDH9"/>
<evidence type="ECO:0000313" key="2">
    <source>
        <dbReference type="Proteomes" id="UP001164929"/>
    </source>
</evidence>
<sequence length="61" mass="7195">MTNTLTSFVSFFLPFLYHEKNNIITDRCKNYIVKALRSIGLLKKNKLKVIKSFLSKKENQE</sequence>
<dbReference type="EMBL" id="JAQIZT010000008">
    <property type="protein sequence ID" value="KAJ6988164.1"/>
    <property type="molecule type" value="Genomic_DNA"/>
</dbReference>
<organism evidence="1 2">
    <name type="scientific">Populus alba x Populus x berolinensis</name>
    <dbReference type="NCBI Taxonomy" id="444605"/>
    <lineage>
        <taxon>Eukaryota</taxon>
        <taxon>Viridiplantae</taxon>
        <taxon>Streptophyta</taxon>
        <taxon>Embryophyta</taxon>
        <taxon>Tracheophyta</taxon>
        <taxon>Spermatophyta</taxon>
        <taxon>Magnoliopsida</taxon>
        <taxon>eudicotyledons</taxon>
        <taxon>Gunneridae</taxon>
        <taxon>Pentapetalae</taxon>
        <taxon>rosids</taxon>
        <taxon>fabids</taxon>
        <taxon>Malpighiales</taxon>
        <taxon>Salicaceae</taxon>
        <taxon>Saliceae</taxon>
        <taxon>Populus</taxon>
    </lineage>
</organism>
<keyword evidence="2" id="KW-1185">Reference proteome</keyword>
<dbReference type="Proteomes" id="UP001164929">
    <property type="component" value="Chromosome 8"/>
</dbReference>
<evidence type="ECO:0000313" key="1">
    <source>
        <dbReference type="EMBL" id="KAJ6988164.1"/>
    </source>
</evidence>
<accession>A0AAD6QDH9</accession>
<comment type="caution">
    <text evidence="1">The sequence shown here is derived from an EMBL/GenBank/DDBJ whole genome shotgun (WGS) entry which is preliminary data.</text>
</comment>
<proteinExistence type="predicted"/>
<protein>
    <submittedName>
        <fullName evidence="1">Uncharacterized protein</fullName>
    </submittedName>
</protein>